<keyword evidence="5" id="KW-0637">Prenyltransferase</keyword>
<dbReference type="Pfam" id="PF01239">
    <property type="entry name" value="PPTA"/>
    <property type="match status" value="4"/>
</dbReference>
<evidence type="ECO:0000256" key="3">
    <source>
        <dbReference type="ARBA" id="ARBA00012700"/>
    </source>
</evidence>
<dbReference type="OrthoDB" id="272289at2759"/>
<dbReference type="GO" id="GO:0004662">
    <property type="term" value="F:CAAX-protein geranylgeranyltransferase activity"/>
    <property type="evidence" value="ECO:0007669"/>
    <property type="project" value="UniProtKB-EC"/>
</dbReference>
<dbReference type="EMBL" id="LSRX01001449">
    <property type="protein sequence ID" value="OLP79763.1"/>
    <property type="molecule type" value="Genomic_DNA"/>
</dbReference>
<dbReference type="EC" id="2.5.1.59" evidence="3"/>
<evidence type="ECO:0000256" key="1">
    <source>
        <dbReference type="ARBA" id="ARBA00001946"/>
    </source>
</evidence>
<dbReference type="EC" id="2.5.1.58" evidence="4"/>
<dbReference type="AlphaFoldDB" id="A0A1Q9C9Z8"/>
<comment type="similarity">
    <text evidence="2">Belongs to the protein prenyltransferase subunit alpha family.</text>
</comment>
<dbReference type="Proteomes" id="UP000186817">
    <property type="component" value="Unassembled WGS sequence"/>
</dbReference>
<dbReference type="GO" id="GO:0004660">
    <property type="term" value="F:protein farnesyltransferase activity"/>
    <property type="evidence" value="ECO:0007669"/>
    <property type="project" value="UniProtKB-EC"/>
</dbReference>
<reference evidence="15 16" key="1">
    <citation type="submission" date="2016-02" db="EMBL/GenBank/DDBJ databases">
        <title>Genome analysis of coral dinoflagellate symbionts highlights evolutionary adaptations to a symbiotic lifestyle.</title>
        <authorList>
            <person name="Aranda M."/>
            <person name="Li Y."/>
            <person name="Liew Y.J."/>
            <person name="Baumgarten S."/>
            <person name="Simakov O."/>
            <person name="Wilson M."/>
            <person name="Piel J."/>
            <person name="Ashoor H."/>
            <person name="Bougouffa S."/>
            <person name="Bajic V.B."/>
            <person name="Ryu T."/>
            <person name="Ravasi T."/>
            <person name="Bayer T."/>
            <person name="Micklem G."/>
            <person name="Kim H."/>
            <person name="Bhak J."/>
            <person name="Lajeunesse T.C."/>
            <person name="Voolstra C.R."/>
        </authorList>
    </citation>
    <scope>NUCLEOTIDE SEQUENCE [LARGE SCALE GENOMIC DNA]</scope>
    <source>
        <strain evidence="15 16">CCMP2467</strain>
    </source>
</reference>
<evidence type="ECO:0000256" key="13">
    <source>
        <dbReference type="ARBA" id="ARBA00043219"/>
    </source>
</evidence>
<dbReference type="PROSITE" id="PS51147">
    <property type="entry name" value="PFTA"/>
    <property type="match status" value="4"/>
</dbReference>
<organism evidence="15 16">
    <name type="scientific">Symbiodinium microadriaticum</name>
    <name type="common">Dinoflagellate</name>
    <name type="synonym">Zooxanthella microadriatica</name>
    <dbReference type="NCBI Taxonomy" id="2951"/>
    <lineage>
        <taxon>Eukaryota</taxon>
        <taxon>Sar</taxon>
        <taxon>Alveolata</taxon>
        <taxon>Dinophyceae</taxon>
        <taxon>Suessiales</taxon>
        <taxon>Symbiodiniaceae</taxon>
        <taxon>Symbiodinium</taxon>
    </lineage>
</organism>
<evidence type="ECO:0000313" key="16">
    <source>
        <dbReference type="Proteomes" id="UP000186817"/>
    </source>
</evidence>
<evidence type="ECO:0000256" key="9">
    <source>
        <dbReference type="ARBA" id="ARBA00040965"/>
    </source>
</evidence>
<dbReference type="GO" id="GO:0005953">
    <property type="term" value="C:CAAX-protein geranylgeranyltransferase complex"/>
    <property type="evidence" value="ECO:0007669"/>
    <property type="project" value="TreeGrafter"/>
</dbReference>
<evidence type="ECO:0000256" key="6">
    <source>
        <dbReference type="ARBA" id="ARBA00022679"/>
    </source>
</evidence>
<evidence type="ECO:0000256" key="5">
    <source>
        <dbReference type="ARBA" id="ARBA00022602"/>
    </source>
</evidence>
<dbReference type="PANTHER" id="PTHR11129:SF1">
    <property type="entry name" value="PROTEIN FARNESYLTRANSFERASE_GERANYLGERANYLTRANSFERASE TYPE-1 SUBUNIT ALPHA"/>
    <property type="match status" value="1"/>
</dbReference>
<dbReference type="InterPro" id="IPR002088">
    <property type="entry name" value="Prenyl_trans_a"/>
</dbReference>
<keyword evidence="8" id="KW-0460">Magnesium</keyword>
<sequence length="775" mass="86624">MELRGLLTAVSILLTVLQCGFSLSGAGSVCNAQQDRCGGRLDESPTDELAVLQARMEHRQLWRRRIPRRRRRFRYGKYSSRYQYHKPTTPTPTTTTSTSTTIIPVPSQWISAPQGMPCNSACSALNSEGNIFQCGKEEMAAINTSAAILTLVSDLNLTVACSPTEPRNDGGSPFTTPGGGCYYWNSGQPAGNVDCDSVLNGNRIPLCYCVPGPPAPIPDPSGPWLAGVAFQPCSHTCQKEGFANCGKEEMAAINSSAALFTLTSHLNLTCNPPTGSPFRDGGGSPFTTTSGSCYYWDPSKPAEEVNCDTVLNSGRRPMCYCVPGPPAPIPGPPENWISAAANQPCNTACSNAGFDECGQEEMAAINSTATLSTLLSLLNLTCTPPATGSPFRDGGGSLRSQRQSFANNRKAEPELRLHMLCRFLCRVVTFDLKSSQIVEMEAENLEDELPYSQRESWKDISPIPQNDGPHPLAVIKYPLGFEEVHNYFRAIQQRNETSERALHLTADVIEHNSANYTAWYYRRRCLKDLGIDLEDERVFTDKWARDCPKNYQVWYHRRWLVSEMAARARSHTPGPEAEATIQQIAKTELDYHLECMRVNSDYKNYNGWSHRQYILQQFNMWHEELPFVELLLEEDIRNNSAWNHRYTVVRNQSWPLTDSIRDRELAFAMQAIRKCASNECAWNYLSAFLGEGDGKVPWTSAPALEMLCREVIHAADNQGPSCCFAIQALANIHEARGEVQAALDQYERLKELDRIRAKYWCWRADYLKQKVKGIS</sequence>
<dbReference type="GO" id="GO:0005965">
    <property type="term" value="C:protein farnesyltransferase complex"/>
    <property type="evidence" value="ECO:0007669"/>
    <property type="project" value="TreeGrafter"/>
</dbReference>
<evidence type="ECO:0000256" key="2">
    <source>
        <dbReference type="ARBA" id="ARBA00006734"/>
    </source>
</evidence>
<evidence type="ECO:0000256" key="14">
    <source>
        <dbReference type="SAM" id="SignalP"/>
    </source>
</evidence>
<comment type="caution">
    <text evidence="15">The sequence shown here is derived from an EMBL/GenBank/DDBJ whole genome shotgun (WGS) entry which is preliminary data.</text>
</comment>
<evidence type="ECO:0000256" key="7">
    <source>
        <dbReference type="ARBA" id="ARBA00022737"/>
    </source>
</evidence>
<evidence type="ECO:0000256" key="8">
    <source>
        <dbReference type="ARBA" id="ARBA00022842"/>
    </source>
</evidence>
<keyword evidence="14" id="KW-0732">Signal</keyword>
<comment type="cofactor">
    <cofactor evidence="1">
        <name>Mg(2+)</name>
        <dbReference type="ChEBI" id="CHEBI:18420"/>
    </cofactor>
</comment>
<dbReference type="SUPFAM" id="SSF48439">
    <property type="entry name" value="Protein prenylyltransferase"/>
    <property type="match status" value="1"/>
</dbReference>
<evidence type="ECO:0000256" key="12">
    <source>
        <dbReference type="ARBA" id="ARBA00043086"/>
    </source>
</evidence>
<evidence type="ECO:0000256" key="10">
    <source>
        <dbReference type="ARBA" id="ARBA00041392"/>
    </source>
</evidence>
<evidence type="ECO:0000256" key="4">
    <source>
        <dbReference type="ARBA" id="ARBA00012702"/>
    </source>
</evidence>
<name>A0A1Q9C9Z8_SYMMI</name>
<proteinExistence type="inferred from homology"/>
<dbReference type="PANTHER" id="PTHR11129">
    <property type="entry name" value="PROTEIN FARNESYLTRANSFERASE ALPHA SUBUNIT/RAB GERANYLGERANYL TRANSFERASE ALPHA SUBUNIT"/>
    <property type="match status" value="1"/>
</dbReference>
<keyword evidence="6 15" id="KW-0808">Transferase</keyword>
<dbReference type="Gene3D" id="1.25.40.120">
    <property type="entry name" value="Protein prenylyltransferase"/>
    <property type="match status" value="1"/>
</dbReference>
<evidence type="ECO:0000256" key="11">
    <source>
        <dbReference type="ARBA" id="ARBA00042436"/>
    </source>
</evidence>
<feature type="signal peptide" evidence="14">
    <location>
        <begin position="1"/>
        <end position="22"/>
    </location>
</feature>
<evidence type="ECO:0000313" key="15">
    <source>
        <dbReference type="EMBL" id="OLP79763.1"/>
    </source>
</evidence>
<protein>
    <recommendedName>
        <fullName evidence="9">Protein farnesyltransferase/geranylgeranyltransferase type-1 subunit alpha</fullName>
        <ecNumber evidence="4">2.5.1.58</ecNumber>
        <ecNumber evidence="3">2.5.1.59</ecNumber>
    </recommendedName>
    <alternativeName>
        <fullName evidence="12">CAAX farnesyltransferase subunit alpha</fullName>
    </alternativeName>
    <alternativeName>
        <fullName evidence="11">FTase-alpha</fullName>
    </alternativeName>
    <alternativeName>
        <fullName evidence="10">Ras proteins prenyltransferase subunit alpha</fullName>
    </alternativeName>
    <alternativeName>
        <fullName evidence="13">Type I protein geranyl-geranyltransferase subunit alpha</fullName>
    </alternativeName>
</protein>
<keyword evidence="16" id="KW-1185">Reference proteome</keyword>
<feature type="chain" id="PRO_5013136195" description="Protein farnesyltransferase/geranylgeranyltransferase type-1 subunit alpha" evidence="14">
    <location>
        <begin position="23"/>
        <end position="775"/>
    </location>
</feature>
<gene>
    <name evidence="15" type="primary">FNTA</name>
    <name evidence="15" type="ORF">AK812_SmicGene39916</name>
</gene>
<accession>A0A1Q9C9Z8</accession>
<keyword evidence="7" id="KW-0677">Repeat</keyword>